<dbReference type="GO" id="GO:0030332">
    <property type="term" value="F:cyclin binding"/>
    <property type="evidence" value="ECO:0007669"/>
    <property type="project" value="TreeGrafter"/>
</dbReference>
<dbReference type="InterPro" id="IPR050108">
    <property type="entry name" value="CDK"/>
</dbReference>
<dbReference type="InterPro" id="IPR008271">
    <property type="entry name" value="Ser/Thr_kinase_AS"/>
</dbReference>
<dbReference type="Gene3D" id="3.30.200.20">
    <property type="entry name" value="Phosphorylase Kinase, domain 1"/>
    <property type="match status" value="1"/>
</dbReference>
<name>A0A1R2C941_9CILI</name>
<dbReference type="GO" id="GO:0010468">
    <property type="term" value="P:regulation of gene expression"/>
    <property type="evidence" value="ECO:0007669"/>
    <property type="project" value="TreeGrafter"/>
</dbReference>
<dbReference type="Gene3D" id="1.10.510.10">
    <property type="entry name" value="Transferase(Phosphotransferase) domain 1"/>
    <property type="match status" value="1"/>
</dbReference>
<gene>
    <name evidence="17" type="ORF">SteCoe_13135</name>
</gene>
<evidence type="ECO:0000313" key="18">
    <source>
        <dbReference type="Proteomes" id="UP000187209"/>
    </source>
</evidence>
<comment type="caution">
    <text evidence="17">The sequence shown here is derived from an EMBL/GenBank/DDBJ whole genome shotgun (WGS) entry which is preliminary data.</text>
</comment>
<evidence type="ECO:0000256" key="1">
    <source>
        <dbReference type="ARBA" id="ARBA00006485"/>
    </source>
</evidence>
<sequence length="297" mass="34372">MSNNFRRSHDSTRYEPVEVLGHGAYGRVYKARDIEKNTYIAMKKMNIDLEREGVPTTTLREVALLKELNHMHIVKLFDVVVTEKKLFLIFEFLDKDLRKLLDESPLNGEQIRKIMGQILDALVFCHSRRFMHRDLKPENILIDNELNIKLADFGLARAYQIPGKPYTNEVQTLWYRAPEVLLGCEQYSVSIDMWSVGCIFAELMRWRPMFQGTSALNQVIEIFKVMGTPREEDWEGVTGLKDFPRTHENYVGIPFTHLFPGVDSHAIDLLQQMLCINPSKRISAKAALNHPFFTGIN</sequence>
<keyword evidence="18" id="KW-1185">Reference proteome</keyword>
<dbReference type="SMART" id="SM00220">
    <property type="entry name" value="S_TKc"/>
    <property type="match status" value="1"/>
</dbReference>
<comment type="similarity">
    <text evidence="1">Belongs to the protein kinase superfamily. CMGC Ser/Thr protein kinase family. CDC2/CDKX subfamily.</text>
</comment>
<keyword evidence="4" id="KW-0808">Transferase</keyword>
<dbReference type="GO" id="GO:0004693">
    <property type="term" value="F:cyclin-dependent protein serine/threonine kinase activity"/>
    <property type="evidence" value="ECO:0007669"/>
    <property type="project" value="UniProtKB-EC"/>
</dbReference>
<evidence type="ECO:0000256" key="15">
    <source>
        <dbReference type="RuleBase" id="RU000304"/>
    </source>
</evidence>
<dbReference type="GO" id="GO:0010389">
    <property type="term" value="P:regulation of G2/M transition of mitotic cell cycle"/>
    <property type="evidence" value="ECO:0007669"/>
    <property type="project" value="TreeGrafter"/>
</dbReference>
<comment type="catalytic activity">
    <reaction evidence="12">
        <text>L-threonyl-[protein] + ATP = O-phospho-L-threonyl-[protein] + ADP + H(+)</text>
        <dbReference type="Rhea" id="RHEA:46608"/>
        <dbReference type="Rhea" id="RHEA-COMP:11060"/>
        <dbReference type="Rhea" id="RHEA-COMP:11605"/>
        <dbReference type="ChEBI" id="CHEBI:15378"/>
        <dbReference type="ChEBI" id="CHEBI:30013"/>
        <dbReference type="ChEBI" id="CHEBI:30616"/>
        <dbReference type="ChEBI" id="CHEBI:61977"/>
        <dbReference type="ChEBI" id="CHEBI:456216"/>
        <dbReference type="EC" id="2.7.11.22"/>
    </reaction>
</comment>
<evidence type="ECO:0000259" key="16">
    <source>
        <dbReference type="PROSITE" id="PS50011"/>
    </source>
</evidence>
<keyword evidence="5 14" id="KW-0547">Nucleotide-binding</keyword>
<keyword evidence="6" id="KW-0418">Kinase</keyword>
<evidence type="ECO:0000256" key="8">
    <source>
        <dbReference type="ARBA" id="ARBA00038543"/>
    </source>
</evidence>
<dbReference type="FunFam" id="3.30.200.20:FF:000375">
    <property type="entry name" value="Cell division related protein kinase 2"/>
    <property type="match status" value="1"/>
</dbReference>
<evidence type="ECO:0000313" key="17">
    <source>
        <dbReference type="EMBL" id="OMJ85522.1"/>
    </source>
</evidence>
<feature type="domain" description="Protein kinase" evidence="16">
    <location>
        <begin position="14"/>
        <end position="293"/>
    </location>
</feature>
<dbReference type="InterPro" id="IPR000719">
    <property type="entry name" value="Prot_kinase_dom"/>
</dbReference>
<reference evidence="17 18" key="1">
    <citation type="submission" date="2016-11" db="EMBL/GenBank/DDBJ databases">
        <title>The macronuclear genome of Stentor coeruleus: a giant cell with tiny introns.</title>
        <authorList>
            <person name="Slabodnick M."/>
            <person name="Ruby J.G."/>
            <person name="Reiff S.B."/>
            <person name="Swart E.C."/>
            <person name="Gosai S."/>
            <person name="Prabakaran S."/>
            <person name="Witkowska E."/>
            <person name="Larue G.E."/>
            <person name="Fisher S."/>
            <person name="Freeman R.M."/>
            <person name="Gunawardena J."/>
            <person name="Chu W."/>
            <person name="Stover N.A."/>
            <person name="Gregory B.D."/>
            <person name="Nowacki M."/>
            <person name="Derisi J."/>
            <person name="Roy S.W."/>
            <person name="Marshall W.F."/>
            <person name="Sood P."/>
        </authorList>
    </citation>
    <scope>NUCLEOTIDE SEQUENCE [LARGE SCALE GENOMIC DNA]</scope>
    <source>
        <strain evidence="17">WM001</strain>
    </source>
</reference>
<dbReference type="GO" id="GO:0000082">
    <property type="term" value="P:G1/S transition of mitotic cell cycle"/>
    <property type="evidence" value="ECO:0007669"/>
    <property type="project" value="TreeGrafter"/>
</dbReference>
<comment type="subunit">
    <text evidence="8">May form a complex composed of at least the catalytic subunit CRK2 and a cyclin.</text>
</comment>
<dbReference type="InterPro" id="IPR011009">
    <property type="entry name" value="Kinase-like_dom_sf"/>
</dbReference>
<evidence type="ECO:0000256" key="7">
    <source>
        <dbReference type="ARBA" id="ARBA00022840"/>
    </source>
</evidence>
<dbReference type="CDD" id="cd07829">
    <property type="entry name" value="STKc_CDK_like"/>
    <property type="match status" value="1"/>
</dbReference>
<evidence type="ECO:0000256" key="6">
    <source>
        <dbReference type="ARBA" id="ARBA00022777"/>
    </source>
</evidence>
<evidence type="ECO:0000256" key="13">
    <source>
        <dbReference type="ARBA" id="ARBA00048367"/>
    </source>
</evidence>
<organism evidence="17 18">
    <name type="scientific">Stentor coeruleus</name>
    <dbReference type="NCBI Taxonomy" id="5963"/>
    <lineage>
        <taxon>Eukaryota</taxon>
        <taxon>Sar</taxon>
        <taxon>Alveolata</taxon>
        <taxon>Ciliophora</taxon>
        <taxon>Postciliodesmatophora</taxon>
        <taxon>Heterotrichea</taxon>
        <taxon>Heterotrichida</taxon>
        <taxon>Stentoridae</taxon>
        <taxon>Stentor</taxon>
    </lineage>
</organism>
<dbReference type="PANTHER" id="PTHR24056">
    <property type="entry name" value="CELL DIVISION PROTEIN KINASE"/>
    <property type="match status" value="1"/>
</dbReference>
<dbReference type="PROSITE" id="PS00107">
    <property type="entry name" value="PROTEIN_KINASE_ATP"/>
    <property type="match status" value="1"/>
</dbReference>
<proteinExistence type="inferred from homology"/>
<dbReference type="EC" id="2.7.11.22" evidence="2"/>
<dbReference type="PANTHER" id="PTHR24056:SF254">
    <property type="entry name" value="CYCLIN-DEPENDENT KINASE 2"/>
    <property type="match status" value="1"/>
</dbReference>
<dbReference type="GO" id="GO:0005634">
    <property type="term" value="C:nucleus"/>
    <property type="evidence" value="ECO:0007669"/>
    <property type="project" value="TreeGrafter"/>
</dbReference>
<dbReference type="GO" id="GO:0005737">
    <property type="term" value="C:cytoplasm"/>
    <property type="evidence" value="ECO:0007669"/>
    <property type="project" value="TreeGrafter"/>
</dbReference>
<evidence type="ECO:0000256" key="14">
    <source>
        <dbReference type="PROSITE-ProRule" id="PRU10141"/>
    </source>
</evidence>
<dbReference type="GO" id="GO:0000307">
    <property type="term" value="C:cyclin-dependent protein kinase holoenzyme complex"/>
    <property type="evidence" value="ECO:0007669"/>
    <property type="project" value="TreeGrafter"/>
</dbReference>
<evidence type="ECO:0000256" key="2">
    <source>
        <dbReference type="ARBA" id="ARBA00012425"/>
    </source>
</evidence>
<dbReference type="PROSITE" id="PS00108">
    <property type="entry name" value="PROTEIN_KINASE_ST"/>
    <property type="match status" value="1"/>
</dbReference>
<evidence type="ECO:0000256" key="5">
    <source>
        <dbReference type="ARBA" id="ARBA00022741"/>
    </source>
</evidence>
<dbReference type="GO" id="GO:0007165">
    <property type="term" value="P:signal transduction"/>
    <property type="evidence" value="ECO:0007669"/>
    <property type="project" value="TreeGrafter"/>
</dbReference>
<keyword evidence="3 15" id="KW-0723">Serine/threonine-protein kinase</keyword>
<feature type="binding site" evidence="14">
    <location>
        <position position="43"/>
    </location>
    <ligand>
        <name>ATP</name>
        <dbReference type="ChEBI" id="CHEBI:30616"/>
    </ligand>
</feature>
<dbReference type="SUPFAM" id="SSF56112">
    <property type="entry name" value="Protein kinase-like (PK-like)"/>
    <property type="match status" value="1"/>
</dbReference>
<dbReference type="OrthoDB" id="316029at2759"/>
<keyword evidence="7 14" id="KW-0067">ATP-binding</keyword>
<dbReference type="Proteomes" id="UP000187209">
    <property type="component" value="Unassembled WGS sequence"/>
</dbReference>
<dbReference type="AlphaFoldDB" id="A0A1R2C941"/>
<dbReference type="FunFam" id="1.10.510.10:FF:000574">
    <property type="entry name" value="Cell division related protein kinase 2"/>
    <property type="match status" value="1"/>
</dbReference>
<comment type="catalytic activity">
    <reaction evidence="13">
        <text>L-seryl-[protein] + ATP = O-phospho-L-seryl-[protein] + ADP + H(+)</text>
        <dbReference type="Rhea" id="RHEA:17989"/>
        <dbReference type="Rhea" id="RHEA-COMP:9863"/>
        <dbReference type="Rhea" id="RHEA-COMP:11604"/>
        <dbReference type="ChEBI" id="CHEBI:15378"/>
        <dbReference type="ChEBI" id="CHEBI:29999"/>
        <dbReference type="ChEBI" id="CHEBI:30616"/>
        <dbReference type="ChEBI" id="CHEBI:83421"/>
        <dbReference type="ChEBI" id="CHEBI:456216"/>
        <dbReference type="EC" id="2.7.11.22"/>
    </reaction>
</comment>
<dbReference type="InterPro" id="IPR017441">
    <property type="entry name" value="Protein_kinase_ATP_BS"/>
</dbReference>
<protein>
    <recommendedName>
        <fullName evidence="9">Cyclin-dependent kinase 2 homolog</fullName>
        <ecNumber evidence="2">2.7.11.22</ecNumber>
    </recommendedName>
    <alternativeName>
        <fullName evidence="10">Cell division control protein 2 homolog</fullName>
    </alternativeName>
    <alternativeName>
        <fullName evidence="11">cdc2-related kinase 2</fullName>
    </alternativeName>
</protein>
<dbReference type="PROSITE" id="PS50011">
    <property type="entry name" value="PROTEIN_KINASE_DOM"/>
    <property type="match status" value="1"/>
</dbReference>
<dbReference type="EMBL" id="MPUH01000234">
    <property type="protein sequence ID" value="OMJ85522.1"/>
    <property type="molecule type" value="Genomic_DNA"/>
</dbReference>
<evidence type="ECO:0000256" key="3">
    <source>
        <dbReference type="ARBA" id="ARBA00022527"/>
    </source>
</evidence>
<evidence type="ECO:0000256" key="10">
    <source>
        <dbReference type="ARBA" id="ARBA00041902"/>
    </source>
</evidence>
<evidence type="ECO:0000256" key="12">
    <source>
        <dbReference type="ARBA" id="ARBA00047811"/>
    </source>
</evidence>
<evidence type="ECO:0000256" key="11">
    <source>
        <dbReference type="ARBA" id="ARBA00042858"/>
    </source>
</evidence>
<accession>A0A1R2C941</accession>
<dbReference type="GO" id="GO:0005524">
    <property type="term" value="F:ATP binding"/>
    <property type="evidence" value="ECO:0007669"/>
    <property type="project" value="UniProtKB-UniRule"/>
</dbReference>
<evidence type="ECO:0000256" key="4">
    <source>
        <dbReference type="ARBA" id="ARBA00022679"/>
    </source>
</evidence>
<evidence type="ECO:0000256" key="9">
    <source>
        <dbReference type="ARBA" id="ARBA00039612"/>
    </source>
</evidence>
<dbReference type="Pfam" id="PF00069">
    <property type="entry name" value="Pkinase"/>
    <property type="match status" value="1"/>
</dbReference>